<dbReference type="AlphaFoldDB" id="A0AAD5KTV7"/>
<dbReference type="GO" id="GO:0003676">
    <property type="term" value="F:nucleic acid binding"/>
    <property type="evidence" value="ECO:0007669"/>
    <property type="project" value="InterPro"/>
</dbReference>
<organism evidence="1 2">
    <name type="scientific">Daphnia sinensis</name>
    <dbReference type="NCBI Taxonomy" id="1820382"/>
    <lineage>
        <taxon>Eukaryota</taxon>
        <taxon>Metazoa</taxon>
        <taxon>Ecdysozoa</taxon>
        <taxon>Arthropoda</taxon>
        <taxon>Crustacea</taxon>
        <taxon>Branchiopoda</taxon>
        <taxon>Diplostraca</taxon>
        <taxon>Cladocera</taxon>
        <taxon>Anomopoda</taxon>
        <taxon>Daphniidae</taxon>
        <taxon>Daphnia</taxon>
        <taxon>Daphnia similis group</taxon>
    </lineage>
</organism>
<proteinExistence type="predicted"/>
<name>A0AAD5KTV7_9CRUS</name>
<accession>A0AAD5KTV7</accession>
<dbReference type="SUPFAM" id="SSF53098">
    <property type="entry name" value="Ribonuclease H-like"/>
    <property type="match status" value="1"/>
</dbReference>
<dbReference type="InterPro" id="IPR036397">
    <property type="entry name" value="RNaseH_sf"/>
</dbReference>
<dbReference type="InterPro" id="IPR012337">
    <property type="entry name" value="RNaseH-like_sf"/>
</dbReference>
<gene>
    <name evidence="1" type="ORF">GHT06_011413</name>
</gene>
<sequence length="294" mass="33375">MDTYKYLGATFDTKLKWDVHIQNACQKAEKCGLIIKFLSNRKVGPHINTLVCLYKTLVRSILDYASPALLSAPKYITKRLDVTQNKHLRFILQAFKSTPIEQLQLELGVEPLKYRRIYLATSYIAKITMSNNLSPMGNLLTPPLQGNAPEILPWGTNLFLTRKLPIQKKDAMYNPTYARHLLLEVLSDLPVETPIYYTDGSTNFGGKETGFGVWCPQKHIEESWKLERTCSSTTAELHAIDLALNLHLLSNDQQAAISPINIFRQLHRLRSGHSRIGYVMSKIDDSVESQCPRS</sequence>
<reference evidence="1 2" key="1">
    <citation type="submission" date="2022-05" db="EMBL/GenBank/DDBJ databases">
        <title>A multi-omics perspective on studying reproductive biology in Daphnia sinensis.</title>
        <authorList>
            <person name="Jia J."/>
        </authorList>
    </citation>
    <scope>NUCLEOTIDE SEQUENCE [LARGE SCALE GENOMIC DNA]</scope>
    <source>
        <strain evidence="1 2">WSL</strain>
    </source>
</reference>
<protein>
    <recommendedName>
        <fullName evidence="3">RNase H type-1 domain-containing protein</fullName>
    </recommendedName>
</protein>
<evidence type="ECO:0008006" key="3">
    <source>
        <dbReference type="Google" id="ProtNLM"/>
    </source>
</evidence>
<dbReference type="Proteomes" id="UP000820818">
    <property type="component" value="Linkage Group LG3"/>
</dbReference>
<dbReference type="Gene3D" id="3.30.420.10">
    <property type="entry name" value="Ribonuclease H-like superfamily/Ribonuclease H"/>
    <property type="match status" value="1"/>
</dbReference>
<dbReference type="EMBL" id="WJBH02000003">
    <property type="protein sequence ID" value="KAI9560481.1"/>
    <property type="molecule type" value="Genomic_DNA"/>
</dbReference>
<evidence type="ECO:0000313" key="1">
    <source>
        <dbReference type="EMBL" id="KAI9560481.1"/>
    </source>
</evidence>
<keyword evidence="2" id="KW-1185">Reference proteome</keyword>
<evidence type="ECO:0000313" key="2">
    <source>
        <dbReference type="Proteomes" id="UP000820818"/>
    </source>
</evidence>
<comment type="caution">
    <text evidence="1">The sequence shown here is derived from an EMBL/GenBank/DDBJ whole genome shotgun (WGS) entry which is preliminary data.</text>
</comment>